<keyword evidence="4 7" id="KW-0812">Transmembrane</keyword>
<evidence type="ECO:0000259" key="8">
    <source>
        <dbReference type="PROSITE" id="PS50850"/>
    </source>
</evidence>
<dbReference type="PANTHER" id="PTHR48022:SF50">
    <property type="entry name" value="HEXOSE TRANSPORTER HXT14"/>
    <property type="match status" value="1"/>
</dbReference>
<keyword evidence="3" id="KW-0813">Transport</keyword>
<evidence type="ECO:0000256" key="4">
    <source>
        <dbReference type="ARBA" id="ARBA00022692"/>
    </source>
</evidence>
<feature type="transmembrane region" description="Helical" evidence="7">
    <location>
        <begin position="162"/>
        <end position="182"/>
    </location>
</feature>
<name>A0A376BAW1_9ASCO</name>
<accession>A0A376BAW1</accession>
<dbReference type="InterPro" id="IPR005828">
    <property type="entry name" value="MFS_sugar_transport-like"/>
</dbReference>
<protein>
    <submittedName>
        <fullName evidence="9">Related to Hexose transporter HXT14</fullName>
    </submittedName>
</protein>
<evidence type="ECO:0000256" key="7">
    <source>
        <dbReference type="SAM" id="Phobius"/>
    </source>
</evidence>
<dbReference type="GO" id="GO:0005351">
    <property type="term" value="F:carbohydrate:proton symporter activity"/>
    <property type="evidence" value="ECO:0007669"/>
    <property type="project" value="TreeGrafter"/>
</dbReference>
<feature type="transmembrane region" description="Helical" evidence="7">
    <location>
        <begin position="129"/>
        <end position="150"/>
    </location>
</feature>
<dbReference type="PANTHER" id="PTHR48022">
    <property type="entry name" value="PLASTIDIC GLUCOSE TRANSPORTER 4"/>
    <property type="match status" value="1"/>
</dbReference>
<sequence>MLSAANKKSLTATSMVSTSSSENFSINSTNNNDFYSVASYTNEETISSKENEGENTIDSIAIIANKSLTNDNSSSRAGLTLICIFLSFTGLIFGWDVGTIGGITNMTSFKNHFGTRIDSITGEKYLPSLLVGGIISIFNIGCAAGGLSLARIGDTYGRKIGIYLALIVYLIGLFIQITSVSGKWYQFFIGRIFTGLGVGSTSVLGPMFISESAPIDIRGRMISMYQVMCTFGILAGNVTNFICVKILLSSATNRQWIIPIAIGILWAFFVFIAVIIAPESPIYLQEKKLKQENTNNKKVFFFNPLKNGNSLYLRLFIGIMIMVFQQTSGVNYFFYYGTSLFDSIGSSDPYLTAIILSAVNFGTTLSGISLVDKLGRKKLLFYGSIGCFISMFVYASVGQFCGGAIHVATIIMILFTCLFIISFAITLGPVSFVVISELFPAHCKNLCMAISTLFNWLFNFLIGFFTPIITSKIGFSFGYVFAAFMLISIFFVFFMVPETKGLTSFQIEEIYSGNRGNCASQQESCKKEISTENDF</sequence>
<evidence type="ECO:0000256" key="1">
    <source>
        <dbReference type="ARBA" id="ARBA00004141"/>
    </source>
</evidence>
<evidence type="ECO:0000256" key="6">
    <source>
        <dbReference type="ARBA" id="ARBA00023136"/>
    </source>
</evidence>
<evidence type="ECO:0000313" key="10">
    <source>
        <dbReference type="Proteomes" id="UP000262825"/>
    </source>
</evidence>
<dbReference type="InterPro" id="IPR005829">
    <property type="entry name" value="Sugar_transporter_CS"/>
</dbReference>
<reference evidence="10" key="1">
    <citation type="submission" date="2018-06" db="EMBL/GenBank/DDBJ databases">
        <authorList>
            <person name="Guldener U."/>
        </authorList>
    </citation>
    <scope>NUCLEOTIDE SEQUENCE [LARGE SCALE GENOMIC DNA]</scope>
    <source>
        <strain evidence="10">UTAD17</strain>
    </source>
</reference>
<feature type="transmembrane region" description="Helical" evidence="7">
    <location>
        <begin position="230"/>
        <end position="250"/>
    </location>
</feature>
<proteinExistence type="inferred from homology"/>
<organism evidence="9 10">
    <name type="scientific">Saccharomycodes ludwigii</name>
    <dbReference type="NCBI Taxonomy" id="36035"/>
    <lineage>
        <taxon>Eukaryota</taxon>
        <taxon>Fungi</taxon>
        <taxon>Dikarya</taxon>
        <taxon>Ascomycota</taxon>
        <taxon>Saccharomycotina</taxon>
        <taxon>Saccharomycetes</taxon>
        <taxon>Saccharomycodales</taxon>
        <taxon>Saccharomycodaceae</taxon>
        <taxon>Saccharomycodes</taxon>
    </lineage>
</organism>
<evidence type="ECO:0000256" key="3">
    <source>
        <dbReference type="ARBA" id="ARBA00022448"/>
    </source>
</evidence>
<evidence type="ECO:0000256" key="5">
    <source>
        <dbReference type="ARBA" id="ARBA00022989"/>
    </source>
</evidence>
<keyword evidence="5 7" id="KW-1133">Transmembrane helix</keyword>
<comment type="similarity">
    <text evidence="2">Belongs to the major facilitator superfamily. Sugar transporter (TC 2.A.1.1) family.</text>
</comment>
<dbReference type="InterPro" id="IPR036259">
    <property type="entry name" value="MFS_trans_sf"/>
</dbReference>
<dbReference type="OrthoDB" id="2241241at2759"/>
<dbReference type="PRINTS" id="PR00171">
    <property type="entry name" value="SUGRTRNSPORT"/>
</dbReference>
<dbReference type="Gene3D" id="1.20.1250.20">
    <property type="entry name" value="MFS general substrate transporter like domains"/>
    <property type="match status" value="2"/>
</dbReference>
<feature type="transmembrane region" description="Helical" evidence="7">
    <location>
        <begin position="311"/>
        <end position="335"/>
    </location>
</feature>
<feature type="domain" description="Major facilitator superfamily (MFS) profile" evidence="8">
    <location>
        <begin position="82"/>
        <end position="500"/>
    </location>
</feature>
<feature type="transmembrane region" description="Helical" evidence="7">
    <location>
        <begin position="256"/>
        <end position="277"/>
    </location>
</feature>
<feature type="transmembrane region" description="Helical" evidence="7">
    <location>
        <begin position="379"/>
        <end position="397"/>
    </location>
</feature>
<feature type="transmembrane region" description="Helical" evidence="7">
    <location>
        <begin position="403"/>
        <end position="434"/>
    </location>
</feature>
<dbReference type="VEuPathDB" id="FungiDB:SCODWIG_03563"/>
<comment type="subcellular location">
    <subcellularLocation>
        <location evidence="1">Membrane</location>
        <topology evidence="1">Multi-pass membrane protein</topology>
    </subcellularLocation>
</comment>
<dbReference type="PROSITE" id="PS00217">
    <property type="entry name" value="SUGAR_TRANSPORT_2"/>
    <property type="match status" value="1"/>
</dbReference>
<dbReference type="CDD" id="cd17356">
    <property type="entry name" value="MFS_HXT"/>
    <property type="match status" value="1"/>
</dbReference>
<feature type="transmembrane region" description="Helical" evidence="7">
    <location>
        <begin position="188"/>
        <end position="209"/>
    </location>
</feature>
<dbReference type="GO" id="GO:0005886">
    <property type="term" value="C:plasma membrane"/>
    <property type="evidence" value="ECO:0007669"/>
    <property type="project" value="TreeGrafter"/>
</dbReference>
<feature type="transmembrane region" description="Helical" evidence="7">
    <location>
        <begin position="475"/>
        <end position="496"/>
    </location>
</feature>
<dbReference type="InterPro" id="IPR003663">
    <property type="entry name" value="Sugar/inositol_transpt"/>
</dbReference>
<keyword evidence="6 7" id="KW-0472">Membrane</keyword>
<evidence type="ECO:0000256" key="2">
    <source>
        <dbReference type="ARBA" id="ARBA00010992"/>
    </source>
</evidence>
<dbReference type="Pfam" id="PF00083">
    <property type="entry name" value="Sugar_tr"/>
    <property type="match status" value="1"/>
</dbReference>
<dbReference type="PROSITE" id="PS50850">
    <property type="entry name" value="MFS"/>
    <property type="match status" value="1"/>
</dbReference>
<dbReference type="EMBL" id="UFAJ01000903">
    <property type="protein sequence ID" value="SSD61802.1"/>
    <property type="molecule type" value="Genomic_DNA"/>
</dbReference>
<gene>
    <name evidence="9" type="ORF">SCODWIG_03563</name>
</gene>
<feature type="transmembrane region" description="Helical" evidence="7">
    <location>
        <begin position="350"/>
        <end position="372"/>
    </location>
</feature>
<dbReference type="AlphaFoldDB" id="A0A376BAW1"/>
<dbReference type="InterPro" id="IPR020846">
    <property type="entry name" value="MFS_dom"/>
</dbReference>
<dbReference type="InterPro" id="IPR050360">
    <property type="entry name" value="MFS_Sugar_Transporters"/>
</dbReference>
<dbReference type="Proteomes" id="UP000262825">
    <property type="component" value="Unassembled WGS sequence"/>
</dbReference>
<dbReference type="SUPFAM" id="SSF103473">
    <property type="entry name" value="MFS general substrate transporter"/>
    <property type="match status" value="1"/>
</dbReference>
<evidence type="ECO:0000313" key="9">
    <source>
        <dbReference type="EMBL" id="SSD61802.1"/>
    </source>
</evidence>
<feature type="transmembrane region" description="Helical" evidence="7">
    <location>
        <begin position="77"/>
        <end position="95"/>
    </location>
</feature>
<keyword evidence="10" id="KW-1185">Reference proteome</keyword>
<feature type="transmembrane region" description="Helical" evidence="7">
    <location>
        <begin position="446"/>
        <end position="469"/>
    </location>
</feature>